<sequence>MPANICRKRTFGIFSGCWEIAKLLPELQIKPTVQLYNAVTEGLVQRGNPLPVVEWLTRTLPTLPGKNAPRVEDLNYCLQRLSFPSYQSIQLAVSRLCSPGMCQPNAESLRIALRRTWDLCEDSDPTTTFATFRKLLNAFRYYRIGWEQETSSLLFQLFASAGEENIGYQVQQIYDQTHASNSTQSQTLPDWLAQLKEFRANHDIPSSLDFIRSRNDVNYGNSRDAGYVILGDTRSLSDLKLVDEVLGSRWRTSRWCKVVRNHILKGDVKGALSIYHAARISDVPIIAALVDPILRALSCVTHVVPDEEIDIALDIYNHLVEVHSRNEHDSSNRVLDQSIVNSIFRILSKCKDPEKYQTVIDRLLQDMGNYNVTISSEIAQALILIRMKGSSTIDEAMDAYRSGRKRLTTSADYTAILRQFAQLPFGLSSIREYFNIVKDMRRSGMRVTQTVYCIVLTRIGLAATDARFNGKLNHELRELLLNATRRVHDNLTLDPSISPTPAVFAQLINTYQRLGCLGDAYRVWELMYLTGTYNVRSISNILDGCGWAGDEFTARAVWGRLAKDHYKFDRKHWETYIECLCRCKRIANAVKVLQEMEATGHDQTEALHILLKFARKESVEEAVIKTIRTQNPALYDRYQSRYNSTP</sequence>
<gene>
    <name evidence="2" type="ORF">CC1G_01842</name>
</gene>
<dbReference type="Gene3D" id="1.25.40.10">
    <property type="entry name" value="Tetratricopeptide repeat domain"/>
    <property type="match status" value="1"/>
</dbReference>
<proteinExistence type="predicted"/>
<accession>A8N2U0</accession>
<keyword evidence="3" id="KW-1185">Reference proteome</keyword>
<dbReference type="KEGG" id="cci:CC1G_01842"/>
<dbReference type="AlphaFoldDB" id="A8N2U0"/>
<dbReference type="PROSITE" id="PS51375">
    <property type="entry name" value="PPR"/>
    <property type="match status" value="1"/>
</dbReference>
<dbReference type="InterPro" id="IPR002885">
    <property type="entry name" value="PPR_rpt"/>
</dbReference>
<dbReference type="OMA" id="ICTHYAN"/>
<dbReference type="OrthoDB" id="185373at2759"/>
<dbReference type="EMBL" id="AACS02000001">
    <property type="protein sequence ID" value="EAU92797.2"/>
    <property type="molecule type" value="Genomic_DNA"/>
</dbReference>
<dbReference type="eggNOG" id="KOG4197">
    <property type="taxonomic scope" value="Eukaryota"/>
</dbReference>
<evidence type="ECO:0000313" key="2">
    <source>
        <dbReference type="EMBL" id="EAU92797.2"/>
    </source>
</evidence>
<organism evidence="2 3">
    <name type="scientific">Coprinopsis cinerea (strain Okayama-7 / 130 / ATCC MYA-4618 / FGSC 9003)</name>
    <name type="common">Inky cap fungus</name>
    <name type="synonym">Hormographiella aspergillata</name>
    <dbReference type="NCBI Taxonomy" id="240176"/>
    <lineage>
        <taxon>Eukaryota</taxon>
        <taxon>Fungi</taxon>
        <taxon>Dikarya</taxon>
        <taxon>Basidiomycota</taxon>
        <taxon>Agaricomycotina</taxon>
        <taxon>Agaricomycetes</taxon>
        <taxon>Agaricomycetidae</taxon>
        <taxon>Agaricales</taxon>
        <taxon>Agaricineae</taxon>
        <taxon>Psathyrellaceae</taxon>
        <taxon>Coprinopsis</taxon>
    </lineage>
</organism>
<reference evidence="2 3" key="1">
    <citation type="journal article" date="2010" name="Proc. Natl. Acad. Sci. U.S.A.">
        <title>Insights into evolution of multicellular fungi from the assembled chromosomes of the mushroom Coprinopsis cinerea (Coprinus cinereus).</title>
        <authorList>
            <person name="Stajich J.E."/>
            <person name="Wilke S.K."/>
            <person name="Ahren D."/>
            <person name="Au C.H."/>
            <person name="Birren B.W."/>
            <person name="Borodovsky M."/>
            <person name="Burns C."/>
            <person name="Canback B."/>
            <person name="Casselton L.A."/>
            <person name="Cheng C.K."/>
            <person name="Deng J."/>
            <person name="Dietrich F.S."/>
            <person name="Fargo D.C."/>
            <person name="Farman M.L."/>
            <person name="Gathman A.C."/>
            <person name="Goldberg J."/>
            <person name="Guigo R."/>
            <person name="Hoegger P.J."/>
            <person name="Hooker J.B."/>
            <person name="Huggins A."/>
            <person name="James T.Y."/>
            <person name="Kamada T."/>
            <person name="Kilaru S."/>
            <person name="Kodira C."/>
            <person name="Kues U."/>
            <person name="Kupfer D."/>
            <person name="Kwan H.S."/>
            <person name="Lomsadze A."/>
            <person name="Li W."/>
            <person name="Lilly W.W."/>
            <person name="Ma L.J."/>
            <person name="Mackey A.J."/>
            <person name="Manning G."/>
            <person name="Martin F."/>
            <person name="Muraguchi H."/>
            <person name="Natvig D.O."/>
            <person name="Palmerini H."/>
            <person name="Ramesh M.A."/>
            <person name="Rehmeyer C.J."/>
            <person name="Roe B.A."/>
            <person name="Shenoy N."/>
            <person name="Stanke M."/>
            <person name="Ter-Hovhannisyan V."/>
            <person name="Tunlid A."/>
            <person name="Velagapudi R."/>
            <person name="Vision T.J."/>
            <person name="Zeng Q."/>
            <person name="Zolan M.E."/>
            <person name="Pukkila P.J."/>
        </authorList>
    </citation>
    <scope>NUCLEOTIDE SEQUENCE [LARGE SCALE GENOMIC DNA]</scope>
    <source>
        <strain evidence="3">Okayama-7 / 130 / ATCC MYA-4618 / FGSC 9003</strain>
    </source>
</reference>
<dbReference type="RefSeq" id="XP_001829162.2">
    <property type="nucleotide sequence ID" value="XM_001829110.2"/>
</dbReference>
<evidence type="ECO:0000256" key="1">
    <source>
        <dbReference type="PROSITE-ProRule" id="PRU00708"/>
    </source>
</evidence>
<protein>
    <submittedName>
        <fullName evidence="2">Uncharacterized protein</fullName>
    </submittedName>
</protein>
<dbReference type="HOGENOM" id="CLU_019520_0_0_1"/>
<dbReference type="InParanoid" id="A8N2U0"/>
<evidence type="ECO:0000313" key="3">
    <source>
        <dbReference type="Proteomes" id="UP000001861"/>
    </source>
</evidence>
<dbReference type="VEuPathDB" id="FungiDB:CC1G_01842"/>
<comment type="caution">
    <text evidence="2">The sequence shown here is derived from an EMBL/GenBank/DDBJ whole genome shotgun (WGS) entry which is preliminary data.</text>
</comment>
<dbReference type="GO" id="GO:0003729">
    <property type="term" value="F:mRNA binding"/>
    <property type="evidence" value="ECO:0007669"/>
    <property type="project" value="TreeGrafter"/>
</dbReference>
<dbReference type="InterPro" id="IPR011990">
    <property type="entry name" value="TPR-like_helical_dom_sf"/>
</dbReference>
<dbReference type="PANTHER" id="PTHR47938">
    <property type="entry name" value="RESPIRATORY COMPLEX I CHAPERONE (CIA84), PUTATIVE (AFU_ORTHOLOGUE AFUA_2G06020)-RELATED"/>
    <property type="match status" value="1"/>
</dbReference>
<dbReference type="Pfam" id="PF01535">
    <property type="entry name" value="PPR"/>
    <property type="match status" value="1"/>
</dbReference>
<feature type="repeat" description="PPR" evidence="1">
    <location>
        <begin position="569"/>
        <end position="603"/>
    </location>
</feature>
<name>A8N2U0_COPC7</name>
<dbReference type="Proteomes" id="UP000001861">
    <property type="component" value="Unassembled WGS sequence"/>
</dbReference>
<dbReference type="GeneID" id="6005588"/>
<dbReference type="STRING" id="240176.A8N2U0"/>